<evidence type="ECO:0000313" key="2">
    <source>
        <dbReference type="EMBL" id="KAK7017518.1"/>
    </source>
</evidence>
<feature type="transmembrane region" description="Helical" evidence="1">
    <location>
        <begin position="135"/>
        <end position="157"/>
    </location>
</feature>
<gene>
    <name evidence="2" type="ORF">VNI00_018597</name>
</gene>
<dbReference type="Proteomes" id="UP001383192">
    <property type="component" value="Unassembled WGS sequence"/>
</dbReference>
<organism evidence="2 3">
    <name type="scientific">Paramarasmius palmivorus</name>
    <dbReference type="NCBI Taxonomy" id="297713"/>
    <lineage>
        <taxon>Eukaryota</taxon>
        <taxon>Fungi</taxon>
        <taxon>Dikarya</taxon>
        <taxon>Basidiomycota</taxon>
        <taxon>Agaricomycotina</taxon>
        <taxon>Agaricomycetes</taxon>
        <taxon>Agaricomycetidae</taxon>
        <taxon>Agaricales</taxon>
        <taxon>Marasmiineae</taxon>
        <taxon>Marasmiaceae</taxon>
        <taxon>Paramarasmius</taxon>
    </lineage>
</organism>
<keyword evidence="1" id="KW-0472">Membrane</keyword>
<dbReference type="EMBL" id="JAYKXP010000251">
    <property type="protein sequence ID" value="KAK7017518.1"/>
    <property type="molecule type" value="Genomic_DNA"/>
</dbReference>
<keyword evidence="1" id="KW-1133">Transmembrane helix</keyword>
<accession>A0AAW0AWF6</accession>
<evidence type="ECO:0000313" key="3">
    <source>
        <dbReference type="Proteomes" id="UP001383192"/>
    </source>
</evidence>
<evidence type="ECO:0000256" key="1">
    <source>
        <dbReference type="SAM" id="Phobius"/>
    </source>
</evidence>
<dbReference type="AlphaFoldDB" id="A0AAW0AWF6"/>
<reference evidence="2 3" key="1">
    <citation type="submission" date="2024-01" db="EMBL/GenBank/DDBJ databases">
        <title>A draft genome for a cacao thread blight-causing isolate of Paramarasmius palmivorus.</title>
        <authorList>
            <person name="Baruah I.K."/>
            <person name="Bukari Y."/>
            <person name="Amoako-Attah I."/>
            <person name="Meinhardt L.W."/>
            <person name="Bailey B.A."/>
            <person name="Cohen S.P."/>
        </authorList>
    </citation>
    <scope>NUCLEOTIDE SEQUENCE [LARGE SCALE GENOMIC DNA]</scope>
    <source>
        <strain evidence="2 3">GH-12</strain>
    </source>
</reference>
<comment type="caution">
    <text evidence="2">The sequence shown here is derived from an EMBL/GenBank/DDBJ whole genome shotgun (WGS) entry which is preliminary data.</text>
</comment>
<feature type="transmembrane region" description="Helical" evidence="1">
    <location>
        <begin position="221"/>
        <end position="243"/>
    </location>
</feature>
<keyword evidence="1" id="KW-0812">Transmembrane</keyword>
<keyword evidence="3" id="KW-1185">Reference proteome</keyword>
<feature type="transmembrane region" description="Helical" evidence="1">
    <location>
        <begin position="103"/>
        <end position="123"/>
    </location>
</feature>
<proteinExistence type="predicted"/>
<name>A0AAW0AWF6_9AGAR</name>
<sequence>MRENVESRRCTATYSRFMYLFGRQRFLNFHGQPGARLDRGRSIHSPAYSKAARSALFRIASSLMFFAPDLYRRARSKFWVDGLMHGNSWREFIASMNAEWQQLILLGTVILTANVAFLAIQSIDEATFNPDRSPAQIASYLSVMASIGSILTGLMLIRTNKGKSKLEAEDAAVFLNSSSGRRKLETLLVLYSLPFALLMWAVILFLVGFSTMCLNQSTVGVILPVGGVWLFVTVLVVWCFFTLAQWDKQFNAQDTAWDKLM</sequence>
<feature type="transmembrane region" description="Helical" evidence="1">
    <location>
        <begin position="188"/>
        <end position="209"/>
    </location>
</feature>
<protein>
    <submittedName>
        <fullName evidence="2">Uncharacterized protein</fullName>
    </submittedName>
</protein>